<dbReference type="GO" id="GO:0005737">
    <property type="term" value="C:cytoplasm"/>
    <property type="evidence" value="ECO:0007669"/>
    <property type="project" value="InterPro"/>
</dbReference>
<evidence type="ECO:0000256" key="2">
    <source>
        <dbReference type="ARBA" id="ARBA00022840"/>
    </source>
</evidence>
<reference evidence="4 5" key="1">
    <citation type="journal article" date="2015" name="Nature">
        <title>rRNA introns, odd ribosomes, and small enigmatic genomes across a large radiation of phyla.</title>
        <authorList>
            <person name="Brown C.T."/>
            <person name="Hug L.A."/>
            <person name="Thomas B.C."/>
            <person name="Sharon I."/>
            <person name="Castelle C.J."/>
            <person name="Singh A."/>
            <person name="Wilkins M.J."/>
            <person name="Williams K.H."/>
            <person name="Banfield J.F."/>
        </authorList>
    </citation>
    <scope>NUCLEOTIDE SEQUENCE [LARGE SCALE GENOMIC DNA]</scope>
</reference>
<name>A0A0G2AV38_9BACT</name>
<protein>
    <submittedName>
        <fullName evidence="4">Valine-tRNA ligase</fullName>
    </submittedName>
</protein>
<dbReference type="AlphaFoldDB" id="A0A0G2AV38"/>
<dbReference type="InterPro" id="IPR019499">
    <property type="entry name" value="Val-tRNA_synth_tRNA-bd"/>
</dbReference>
<keyword evidence="1" id="KW-0547">Nucleotide-binding</keyword>
<evidence type="ECO:0000313" key="4">
    <source>
        <dbReference type="EMBL" id="KKW36739.1"/>
    </source>
</evidence>
<gene>
    <name evidence="4" type="ORF">UY82_C0013G0003</name>
</gene>
<dbReference type="InterPro" id="IPR037118">
    <property type="entry name" value="Val-tRNA_synth_C_sf"/>
</dbReference>
<evidence type="ECO:0000259" key="3">
    <source>
        <dbReference type="Pfam" id="PF10458"/>
    </source>
</evidence>
<proteinExistence type="predicted"/>
<dbReference type="Pfam" id="PF10458">
    <property type="entry name" value="Val_tRNA-synt_C"/>
    <property type="match status" value="1"/>
</dbReference>
<evidence type="ECO:0000256" key="1">
    <source>
        <dbReference type="ARBA" id="ARBA00022741"/>
    </source>
</evidence>
<keyword evidence="2" id="KW-0067">ATP-binding</keyword>
<keyword evidence="4" id="KW-0436">Ligase</keyword>
<dbReference type="SUPFAM" id="SSF46589">
    <property type="entry name" value="tRNA-binding arm"/>
    <property type="match status" value="1"/>
</dbReference>
<dbReference type="InterPro" id="IPR010978">
    <property type="entry name" value="tRNA-bd_arm"/>
</dbReference>
<comment type="caution">
    <text evidence="4">The sequence shown here is derived from an EMBL/GenBank/DDBJ whole genome shotgun (WGS) entry which is preliminary data.</text>
</comment>
<dbReference type="GO" id="GO:0006438">
    <property type="term" value="P:valyl-tRNA aminoacylation"/>
    <property type="evidence" value="ECO:0007669"/>
    <property type="project" value="InterPro"/>
</dbReference>
<accession>A0A0G2AV38</accession>
<dbReference type="EMBL" id="LCRN01000013">
    <property type="protein sequence ID" value="KKW36739.1"/>
    <property type="molecule type" value="Genomic_DNA"/>
</dbReference>
<feature type="domain" description="Valyl-tRNA synthetase tRNA-binding arm" evidence="3">
    <location>
        <begin position="49"/>
        <end position="114"/>
    </location>
</feature>
<sequence>MLDEQKALIHGLARVESLTISSEKVKPGNSASTVVGTTEVYLSLEGLVDMDAERDRLVGELEEARTFEAKTKVKLDNKEFISYAPTKIVESIKETYAQTQERIQKLESQLARLA</sequence>
<dbReference type="GO" id="GO:0005524">
    <property type="term" value="F:ATP binding"/>
    <property type="evidence" value="ECO:0007669"/>
    <property type="project" value="UniProtKB-KW"/>
</dbReference>
<dbReference type="Gene3D" id="1.10.287.380">
    <property type="entry name" value="Valyl-tRNA synthetase, C-terminal domain"/>
    <property type="match status" value="1"/>
</dbReference>
<dbReference type="Proteomes" id="UP000033865">
    <property type="component" value="Unassembled WGS sequence"/>
</dbReference>
<evidence type="ECO:0000313" key="5">
    <source>
        <dbReference type="Proteomes" id="UP000033865"/>
    </source>
</evidence>
<dbReference type="GO" id="GO:0004832">
    <property type="term" value="F:valine-tRNA ligase activity"/>
    <property type="evidence" value="ECO:0007669"/>
    <property type="project" value="InterPro"/>
</dbReference>
<organism evidence="4 5">
    <name type="scientific">Candidatus Uhrbacteria bacterium GW2011_GWC2_53_7</name>
    <dbReference type="NCBI Taxonomy" id="1618986"/>
    <lineage>
        <taxon>Bacteria</taxon>
        <taxon>Candidatus Uhriibacteriota</taxon>
    </lineage>
</organism>